<name>E0U8Z5_GLOV7</name>
<dbReference type="KEGG" id="cyj:Cyan7822_4216"/>
<feature type="transmembrane region" description="Helical" evidence="1">
    <location>
        <begin position="16"/>
        <end position="36"/>
    </location>
</feature>
<dbReference type="AlphaFoldDB" id="E0U8Z5"/>
<dbReference type="eggNOG" id="COG1675">
    <property type="taxonomic scope" value="Bacteria"/>
</dbReference>
<keyword evidence="3" id="KW-1185">Reference proteome</keyword>
<dbReference type="EMBL" id="CP002198">
    <property type="protein sequence ID" value="ADN16134.1"/>
    <property type="molecule type" value="Genomic_DNA"/>
</dbReference>
<accession>E0U8Z5</accession>
<evidence type="ECO:0000256" key="1">
    <source>
        <dbReference type="SAM" id="Phobius"/>
    </source>
</evidence>
<sequence>MNNNIPKFYTINDSGLGCLLTLLVIGLLLGSVGLGWVVNGFLILFALLLITPIAGWFVFRWWIRRNLVEDQCPVCGYEFTGFNNTECRCPSCGEVLKVEASRFKTLTPPGTIDVEAVEVSSKALED</sequence>
<keyword evidence="1" id="KW-0812">Transmembrane</keyword>
<reference evidence="3" key="1">
    <citation type="journal article" date="2011" name="MBio">
        <title>Novel metabolic attributes of the genus Cyanothece, comprising a group of unicellular nitrogen-fixing Cyanobacteria.</title>
        <authorList>
            <person name="Bandyopadhyay A."/>
            <person name="Elvitigala T."/>
            <person name="Welsh E."/>
            <person name="Stockel J."/>
            <person name="Liberton M."/>
            <person name="Min H."/>
            <person name="Sherman L.A."/>
            <person name="Pakrasi H.B."/>
        </authorList>
    </citation>
    <scope>NUCLEOTIDE SEQUENCE [LARGE SCALE GENOMIC DNA]</scope>
    <source>
        <strain evidence="3">PCC 7822</strain>
    </source>
</reference>
<keyword evidence="1" id="KW-1133">Transmembrane helix</keyword>
<evidence type="ECO:0000313" key="2">
    <source>
        <dbReference type="EMBL" id="ADN16134.1"/>
    </source>
</evidence>
<organism evidence="2 3">
    <name type="scientific">Gloeothece verrucosa (strain PCC 7822)</name>
    <name type="common">Cyanothece sp. (strain PCC 7822)</name>
    <dbReference type="NCBI Taxonomy" id="497965"/>
    <lineage>
        <taxon>Bacteria</taxon>
        <taxon>Bacillati</taxon>
        <taxon>Cyanobacteriota</taxon>
        <taxon>Cyanophyceae</taxon>
        <taxon>Oscillatoriophycideae</taxon>
        <taxon>Chroococcales</taxon>
        <taxon>Aphanothecaceae</taxon>
        <taxon>Gloeothece</taxon>
        <taxon>Gloeothece verrucosa</taxon>
    </lineage>
</organism>
<keyword evidence="1" id="KW-0472">Membrane</keyword>
<protein>
    <submittedName>
        <fullName evidence="2">Uncharacterized protein</fullName>
    </submittedName>
</protein>
<dbReference type="OrthoDB" id="486490at2"/>
<dbReference type="RefSeq" id="WP_013324197.1">
    <property type="nucleotide sequence ID" value="NC_014501.1"/>
</dbReference>
<dbReference type="STRING" id="497965.Cyan7822_4216"/>
<dbReference type="HOGENOM" id="CLU_163200_0_0_3"/>
<proteinExistence type="predicted"/>
<gene>
    <name evidence="2" type="ordered locus">Cyan7822_4216</name>
</gene>
<feature type="transmembrane region" description="Helical" evidence="1">
    <location>
        <begin position="42"/>
        <end position="63"/>
    </location>
</feature>
<dbReference type="Proteomes" id="UP000008206">
    <property type="component" value="Chromosome"/>
</dbReference>
<evidence type="ECO:0000313" key="3">
    <source>
        <dbReference type="Proteomes" id="UP000008206"/>
    </source>
</evidence>